<dbReference type="PANTHER" id="PTHR31744">
    <property type="entry name" value="PROTEIN CUP-SHAPED COTYLEDON 2-RELATED"/>
    <property type="match status" value="1"/>
</dbReference>
<dbReference type="STRING" id="3827.A0A1S2Z635"/>
<feature type="region of interest" description="Disordered" evidence="6">
    <location>
        <begin position="320"/>
        <end position="345"/>
    </location>
</feature>
<dbReference type="OrthoDB" id="1919458at2759"/>
<evidence type="ECO:0000256" key="4">
    <source>
        <dbReference type="ARBA" id="ARBA00023163"/>
    </source>
</evidence>
<evidence type="ECO:0000256" key="3">
    <source>
        <dbReference type="ARBA" id="ARBA00023125"/>
    </source>
</evidence>
<dbReference type="PaxDb" id="3827-XP_004515740.1"/>
<organism evidence="8 9">
    <name type="scientific">Cicer arietinum</name>
    <name type="common">Chickpea</name>
    <name type="synonym">Garbanzo</name>
    <dbReference type="NCBI Taxonomy" id="3827"/>
    <lineage>
        <taxon>Eukaryota</taxon>
        <taxon>Viridiplantae</taxon>
        <taxon>Streptophyta</taxon>
        <taxon>Embryophyta</taxon>
        <taxon>Tracheophyta</taxon>
        <taxon>Spermatophyta</taxon>
        <taxon>Magnoliopsida</taxon>
        <taxon>eudicotyledons</taxon>
        <taxon>Gunneridae</taxon>
        <taxon>Pentapetalae</taxon>
        <taxon>rosids</taxon>
        <taxon>fabids</taxon>
        <taxon>Fabales</taxon>
        <taxon>Fabaceae</taxon>
        <taxon>Papilionoideae</taxon>
        <taxon>50 kb inversion clade</taxon>
        <taxon>NPAAA clade</taxon>
        <taxon>Hologalegina</taxon>
        <taxon>IRL clade</taxon>
        <taxon>Cicereae</taxon>
        <taxon>Cicer</taxon>
    </lineage>
</organism>
<dbReference type="KEGG" id="cam:101491337"/>
<name>A0A1S2Z635_CICAR</name>
<dbReference type="Proteomes" id="UP000087171">
    <property type="component" value="Unplaced"/>
</dbReference>
<dbReference type="Pfam" id="PF02365">
    <property type="entry name" value="NAM"/>
    <property type="match status" value="1"/>
</dbReference>
<reference evidence="9" key="1">
    <citation type="submission" date="2025-08" db="UniProtKB">
        <authorList>
            <consortium name="RefSeq"/>
        </authorList>
    </citation>
    <scope>IDENTIFICATION</scope>
    <source>
        <tissue evidence="9">Etiolated seedlings</tissue>
    </source>
</reference>
<feature type="domain" description="NAC" evidence="7">
    <location>
        <begin position="7"/>
        <end position="156"/>
    </location>
</feature>
<keyword evidence="4" id="KW-0804">Transcription</keyword>
<dbReference type="PROSITE" id="PS51005">
    <property type="entry name" value="NAC"/>
    <property type="match status" value="1"/>
</dbReference>
<proteinExistence type="predicted"/>
<keyword evidence="5" id="KW-0539">Nucleus</keyword>
<dbReference type="eggNOG" id="ENOG502QT6P">
    <property type="taxonomic scope" value="Eukaryota"/>
</dbReference>
<gene>
    <name evidence="9" type="primary">LOC101491337</name>
</gene>
<dbReference type="RefSeq" id="XP_004515741.1">
    <property type="nucleotide sequence ID" value="XM_004515684.3"/>
</dbReference>
<protein>
    <submittedName>
        <fullName evidence="9">NAC domain-containing protein 7-like</fullName>
    </submittedName>
</protein>
<dbReference type="InterPro" id="IPR036093">
    <property type="entry name" value="NAC_dom_sf"/>
</dbReference>
<dbReference type="Gene3D" id="2.170.150.80">
    <property type="entry name" value="NAC domain"/>
    <property type="match status" value="1"/>
</dbReference>
<evidence type="ECO:0000259" key="7">
    <source>
        <dbReference type="PROSITE" id="PS51005"/>
    </source>
</evidence>
<dbReference type="GO" id="GO:0003677">
    <property type="term" value="F:DNA binding"/>
    <property type="evidence" value="ECO:0007669"/>
    <property type="project" value="UniProtKB-KW"/>
</dbReference>
<evidence type="ECO:0000313" key="8">
    <source>
        <dbReference type="Proteomes" id="UP000087171"/>
    </source>
</evidence>
<dbReference type="AlphaFoldDB" id="A0A1S2Z635"/>
<evidence type="ECO:0000256" key="6">
    <source>
        <dbReference type="SAM" id="MobiDB-lite"/>
    </source>
</evidence>
<dbReference type="SUPFAM" id="SSF101941">
    <property type="entry name" value="NAC domain"/>
    <property type="match status" value="1"/>
</dbReference>
<dbReference type="GeneID" id="101491337"/>
<evidence type="ECO:0000256" key="2">
    <source>
        <dbReference type="ARBA" id="ARBA00023015"/>
    </source>
</evidence>
<comment type="subcellular location">
    <subcellularLocation>
        <location evidence="1">Nucleus</location>
    </subcellularLocation>
</comment>
<evidence type="ECO:0000256" key="1">
    <source>
        <dbReference type="ARBA" id="ARBA00004123"/>
    </source>
</evidence>
<keyword evidence="2" id="KW-0805">Transcription regulation</keyword>
<dbReference type="GO" id="GO:0006355">
    <property type="term" value="P:regulation of DNA-templated transcription"/>
    <property type="evidence" value="ECO:0007669"/>
    <property type="project" value="InterPro"/>
</dbReference>
<feature type="compositionally biased region" description="Basic and acidic residues" evidence="6">
    <location>
        <begin position="321"/>
        <end position="330"/>
    </location>
</feature>
<evidence type="ECO:0000256" key="5">
    <source>
        <dbReference type="ARBA" id="ARBA00023242"/>
    </source>
</evidence>
<keyword evidence="3" id="KW-0238">DNA-binding</keyword>
<evidence type="ECO:0000313" key="9">
    <source>
        <dbReference type="RefSeq" id="XP_004515741.1"/>
    </source>
</evidence>
<dbReference type="GO" id="GO:0005634">
    <property type="term" value="C:nucleus"/>
    <property type="evidence" value="ECO:0007669"/>
    <property type="project" value="UniProtKB-SubCell"/>
</dbReference>
<dbReference type="InterPro" id="IPR003441">
    <property type="entry name" value="NAC-dom"/>
</dbReference>
<accession>A0A1S2Z635</accession>
<dbReference type="PANTHER" id="PTHR31744:SF230">
    <property type="entry name" value="NAC DOMAIN-CONTAINING PROTEIN"/>
    <property type="match status" value="1"/>
</dbReference>
<keyword evidence="8" id="KW-1185">Reference proteome</keyword>
<sequence>MNTFSHVPPGFRFHPTDEELVDYYLRKKVSSKKIDLDVIKDVDLYKIEPWDLQELCKIGSNEQSDWYFFSHKDKKYPTGTRTNRATKAGFWKATGRDKAIYSKHFLVGMRKTLVFYKGRAPNGQKSDWIMHEYRLETNENGIAQEEGWVVCRVFKKRMTTVQKMNEYDQSPSCWYDDQVSFMPSDLESPTPTPNYPSSYCKPEIDQLMQYNNNNIHHSQNHNNAFLQLPHLIESPKLTTQSQPSTLSYNNNAQHMQYFHQYHHHHQHSLYGGGSSTSNDEQVTDWRVLDKFVASQLSQDQDHVSKQTILHVAEQITLLANKKPEMSEEHASTNSTSSCHNMELWK</sequence>
<dbReference type="FunFam" id="2.170.150.80:FF:000003">
    <property type="entry name" value="NAC domain-containing protein"/>
    <property type="match status" value="1"/>
</dbReference>